<dbReference type="Proteomes" id="UP000006038">
    <property type="component" value="Chromosome 5"/>
</dbReference>
<evidence type="ECO:0008006" key="4">
    <source>
        <dbReference type="Google" id="ProtNLM"/>
    </source>
</evidence>
<evidence type="ECO:0000256" key="1">
    <source>
        <dbReference type="SAM" id="MobiDB-lite"/>
    </source>
</evidence>
<protein>
    <recommendedName>
        <fullName evidence="4">Myb/SANT-like domain-containing protein</fullName>
    </recommendedName>
</protein>
<dbReference type="STRING" id="4533.J3M7X3"/>
<sequence>MGGGIFGGGPSDGGTPDGDFLYGGGTIDGAAGFGATGADGAYAAGSFTRDFLASGPWSSMVAAGASGSDAQNLAGSSFGPAPVGLVLNSLDLNDDHGWGDSAAFGDYDHPGGEPPHRHQPTFSFQEQGAARSGRGRLGHGSRGSAGRRQSAVEGHLGGTSPPAGTRQLKCRWQQGHSPLPLSPWGRCPRRASASDNGDDTDDTLVAKSKANWSVENTVTFCSIWYHQIDNKNYIRGVMQKNGWKDIIQRYHIATGLLHSKEQFQGRLR</sequence>
<organism evidence="2">
    <name type="scientific">Oryza brachyantha</name>
    <name type="common">malo sina</name>
    <dbReference type="NCBI Taxonomy" id="4533"/>
    <lineage>
        <taxon>Eukaryota</taxon>
        <taxon>Viridiplantae</taxon>
        <taxon>Streptophyta</taxon>
        <taxon>Embryophyta</taxon>
        <taxon>Tracheophyta</taxon>
        <taxon>Spermatophyta</taxon>
        <taxon>Magnoliopsida</taxon>
        <taxon>Liliopsida</taxon>
        <taxon>Poales</taxon>
        <taxon>Poaceae</taxon>
        <taxon>BOP clade</taxon>
        <taxon>Oryzoideae</taxon>
        <taxon>Oryzeae</taxon>
        <taxon>Oryzinae</taxon>
        <taxon>Oryza</taxon>
    </lineage>
</organism>
<dbReference type="Gramene" id="OB05G26970.1">
    <property type="protein sequence ID" value="OB05G26970.1"/>
    <property type="gene ID" value="OB05G26970"/>
</dbReference>
<evidence type="ECO:0000313" key="2">
    <source>
        <dbReference type="EnsemblPlants" id="OB05G26970.1"/>
    </source>
</evidence>
<dbReference type="OMA" id="QRYHIAT"/>
<dbReference type="HOGENOM" id="CLU_1039657_0_0_1"/>
<proteinExistence type="predicted"/>
<name>J3M7X3_ORYBR</name>
<reference evidence="2" key="2">
    <citation type="submission" date="2013-04" db="UniProtKB">
        <authorList>
            <consortium name="EnsemblPlants"/>
        </authorList>
    </citation>
    <scope>IDENTIFICATION</scope>
</reference>
<dbReference type="EnsemblPlants" id="OB05G26970.1">
    <property type="protein sequence ID" value="OB05G26970.1"/>
    <property type="gene ID" value="OB05G26970"/>
</dbReference>
<keyword evidence="3" id="KW-1185">Reference proteome</keyword>
<dbReference type="AlphaFoldDB" id="J3M7X3"/>
<accession>J3M7X3</accession>
<reference evidence="2" key="1">
    <citation type="journal article" date="2013" name="Nat. Commun.">
        <title>Whole-genome sequencing of Oryza brachyantha reveals mechanisms underlying Oryza genome evolution.</title>
        <authorList>
            <person name="Chen J."/>
            <person name="Huang Q."/>
            <person name="Gao D."/>
            <person name="Wang J."/>
            <person name="Lang Y."/>
            <person name="Liu T."/>
            <person name="Li B."/>
            <person name="Bai Z."/>
            <person name="Luis Goicoechea J."/>
            <person name="Liang C."/>
            <person name="Chen C."/>
            <person name="Zhang W."/>
            <person name="Sun S."/>
            <person name="Liao Y."/>
            <person name="Zhang X."/>
            <person name="Yang L."/>
            <person name="Song C."/>
            <person name="Wang M."/>
            <person name="Shi J."/>
            <person name="Liu G."/>
            <person name="Liu J."/>
            <person name="Zhou H."/>
            <person name="Zhou W."/>
            <person name="Yu Q."/>
            <person name="An N."/>
            <person name="Chen Y."/>
            <person name="Cai Q."/>
            <person name="Wang B."/>
            <person name="Liu B."/>
            <person name="Min J."/>
            <person name="Huang Y."/>
            <person name="Wu H."/>
            <person name="Li Z."/>
            <person name="Zhang Y."/>
            <person name="Yin Y."/>
            <person name="Song W."/>
            <person name="Jiang J."/>
            <person name="Jackson S.A."/>
            <person name="Wing R.A."/>
            <person name="Wang J."/>
            <person name="Chen M."/>
        </authorList>
    </citation>
    <scope>NUCLEOTIDE SEQUENCE [LARGE SCALE GENOMIC DNA]</scope>
    <source>
        <strain evidence="2">cv. IRGC 101232</strain>
    </source>
</reference>
<feature type="region of interest" description="Disordered" evidence="1">
    <location>
        <begin position="1"/>
        <end position="20"/>
    </location>
</feature>
<feature type="compositionally biased region" description="Basic and acidic residues" evidence="1">
    <location>
        <begin position="106"/>
        <end position="116"/>
    </location>
</feature>
<feature type="region of interest" description="Disordered" evidence="1">
    <location>
        <begin position="101"/>
        <end position="201"/>
    </location>
</feature>
<evidence type="ECO:0000313" key="3">
    <source>
        <dbReference type="Proteomes" id="UP000006038"/>
    </source>
</evidence>